<evidence type="ECO:0000313" key="2">
    <source>
        <dbReference type="EMBL" id="GGP25981.1"/>
    </source>
</evidence>
<dbReference type="Gene3D" id="3.40.50.1580">
    <property type="entry name" value="Nucleoside phosphorylase domain"/>
    <property type="match status" value="1"/>
</dbReference>
<comment type="caution">
    <text evidence="2">The sequence shown here is derived from an EMBL/GenBank/DDBJ whole genome shotgun (WGS) entry which is preliminary data.</text>
</comment>
<dbReference type="Pfam" id="PF06516">
    <property type="entry name" value="NUP"/>
    <property type="match status" value="1"/>
</dbReference>
<gene>
    <name evidence="2" type="ORF">GCM10010971_18000</name>
</gene>
<reference evidence="3" key="1">
    <citation type="journal article" date="2019" name="Int. J. Syst. Evol. Microbiol.">
        <title>The Global Catalogue of Microorganisms (GCM) 10K type strain sequencing project: providing services to taxonomists for standard genome sequencing and annotation.</title>
        <authorList>
            <consortium name="The Broad Institute Genomics Platform"/>
            <consortium name="The Broad Institute Genome Sequencing Center for Infectious Disease"/>
            <person name="Wu L."/>
            <person name="Ma J."/>
        </authorList>
    </citation>
    <scope>NUCLEOTIDE SEQUENCE [LARGE SCALE GENOMIC DNA]</scope>
    <source>
        <strain evidence="3">CGMCC 1.8860</strain>
    </source>
</reference>
<proteinExistence type="predicted"/>
<keyword evidence="2" id="KW-0449">Lipoprotein</keyword>
<sequence>MPRFALTPLVSTFFAAALAASVCSSALAAKTKAPKTHGQPVKVMIISMFGPEAQVWHDHLKFDRKVAIPGFSPDYPAVGCTSDGICQMTTGMGHANAAASVSALIWSRQFDLSKTYFLIAGIAGIDPQQGTVGSAAWARYLVDFGIQWELDAREAPADWQGGYLGINTKSPVEKPPLDYRTEVFQLNETLLQRAVALSKGVELVDSKEAAAFRAKYTYAPANQPPSVIQCDTLAGDTWFSGTRLGQRARDFTRIMTDGKGTYCTTQQEDNATYEALKRGAASGLVDLNRIADLRTASDFDRPPDGMSDVDNLLKYQEQGGFVPAVQNLYRAGYPLVHAIVSDWAHYKDGVPAQ</sequence>
<dbReference type="PANTHER" id="PTHR38643">
    <property type="entry name" value="PURINE NUCLEOSIDE PERMEASE C285.05-RELATED"/>
    <property type="match status" value="1"/>
</dbReference>
<feature type="chain" id="PRO_5046729470" evidence="1">
    <location>
        <begin position="29"/>
        <end position="353"/>
    </location>
</feature>
<dbReference type="EMBL" id="BMLY01000002">
    <property type="protein sequence ID" value="GGP25981.1"/>
    <property type="molecule type" value="Genomic_DNA"/>
</dbReference>
<evidence type="ECO:0000313" key="3">
    <source>
        <dbReference type="Proteomes" id="UP000621859"/>
    </source>
</evidence>
<keyword evidence="1" id="KW-0732">Signal</keyword>
<dbReference type="Proteomes" id="UP000621859">
    <property type="component" value="Unassembled WGS sequence"/>
</dbReference>
<accession>A0ABQ2PKX9</accession>
<dbReference type="PANTHER" id="PTHR38643:SF1">
    <property type="entry name" value="PURINE NUCLEOSIDE PERMEASE C285.05-RELATED"/>
    <property type="match status" value="1"/>
</dbReference>
<name>A0ABQ2PKX9_9NEIS</name>
<dbReference type="InterPro" id="IPR009486">
    <property type="entry name" value="Pur_nuclsid_perm"/>
</dbReference>
<evidence type="ECO:0000256" key="1">
    <source>
        <dbReference type="SAM" id="SignalP"/>
    </source>
</evidence>
<dbReference type="InterPro" id="IPR035994">
    <property type="entry name" value="Nucleoside_phosphorylase_sf"/>
</dbReference>
<feature type="signal peptide" evidence="1">
    <location>
        <begin position="1"/>
        <end position="28"/>
    </location>
</feature>
<organism evidence="2 3">
    <name type="scientific">Silvimonas amylolytica</name>
    <dbReference type="NCBI Taxonomy" id="449663"/>
    <lineage>
        <taxon>Bacteria</taxon>
        <taxon>Pseudomonadati</taxon>
        <taxon>Pseudomonadota</taxon>
        <taxon>Betaproteobacteria</taxon>
        <taxon>Neisseriales</taxon>
        <taxon>Chitinibacteraceae</taxon>
        <taxon>Silvimonas</taxon>
    </lineage>
</organism>
<protein>
    <submittedName>
        <fullName evidence="2">Lipoprotein</fullName>
    </submittedName>
</protein>
<dbReference type="RefSeq" id="WP_188692040.1">
    <property type="nucleotide sequence ID" value="NZ_BMLY01000002.1"/>
</dbReference>
<keyword evidence="3" id="KW-1185">Reference proteome</keyword>
<dbReference type="PIRSF" id="PIRSF013171">
    <property type="entry name" value="Pur_nuclsid_perm"/>
    <property type="match status" value="1"/>
</dbReference>